<evidence type="ECO:0000313" key="3">
    <source>
        <dbReference type="Proteomes" id="UP000650424"/>
    </source>
</evidence>
<evidence type="ECO:0000256" key="1">
    <source>
        <dbReference type="SAM" id="Phobius"/>
    </source>
</evidence>
<keyword evidence="3" id="KW-1185">Reference proteome</keyword>
<sequence length="163" mass="17662">MLPDAGSARAMLDELLLARVDERHMHFHAREGMLPADMPEANSFQKTDLIHGAEVGMLIGGIAGLLAGGLWLIFPPEGMEMRILAVVISALGGAMFGSWVSGRAATAIPSSRLKPFQAEIENGRVLLMVDVPFKRVAEIKELVSKRHPEIRFGGVDPHVPVFS</sequence>
<evidence type="ECO:0000313" key="2">
    <source>
        <dbReference type="EMBL" id="MBC3920230.1"/>
    </source>
</evidence>
<proteinExistence type="predicted"/>
<keyword evidence="1" id="KW-1133">Transmembrane helix</keyword>
<reference evidence="2 3" key="1">
    <citation type="submission" date="2020-08" db="EMBL/GenBank/DDBJ databases">
        <title>Novel species isolated from subtropical streams in China.</title>
        <authorList>
            <person name="Lu H."/>
        </authorList>
    </citation>
    <scope>NUCLEOTIDE SEQUENCE [LARGE SCALE GENOMIC DNA]</scope>
    <source>
        <strain evidence="2 3">CY18W</strain>
    </source>
</reference>
<comment type="caution">
    <text evidence="2">The sequence shown here is derived from an EMBL/GenBank/DDBJ whole genome shotgun (WGS) entry which is preliminary data.</text>
</comment>
<dbReference type="Proteomes" id="UP000650424">
    <property type="component" value="Unassembled WGS sequence"/>
</dbReference>
<dbReference type="EMBL" id="JACOGF010000014">
    <property type="protein sequence ID" value="MBC3920230.1"/>
    <property type="molecule type" value="Genomic_DNA"/>
</dbReference>
<keyword evidence="1" id="KW-0812">Transmembrane</keyword>
<feature type="transmembrane region" description="Helical" evidence="1">
    <location>
        <begin position="81"/>
        <end position="100"/>
    </location>
</feature>
<gene>
    <name evidence="2" type="ORF">H8L32_22390</name>
</gene>
<organism evidence="2 3">
    <name type="scientific">Undibacterium hunanense</name>
    <dbReference type="NCBI Taxonomy" id="2762292"/>
    <lineage>
        <taxon>Bacteria</taxon>
        <taxon>Pseudomonadati</taxon>
        <taxon>Pseudomonadota</taxon>
        <taxon>Betaproteobacteria</taxon>
        <taxon>Burkholderiales</taxon>
        <taxon>Oxalobacteraceae</taxon>
        <taxon>Undibacterium</taxon>
    </lineage>
</organism>
<feature type="transmembrane region" description="Helical" evidence="1">
    <location>
        <begin position="55"/>
        <end position="74"/>
    </location>
</feature>
<keyword evidence="1" id="KW-0472">Membrane</keyword>
<protein>
    <submittedName>
        <fullName evidence="2">DUF1269 domain-containing protein</fullName>
    </submittedName>
</protein>
<accession>A0ABR6ZWL9</accession>
<name>A0ABR6ZWL9_9BURK</name>